<dbReference type="HOGENOM" id="CLU_1876924_0_0_1"/>
<gene>
    <name evidence="1" type="ORF">TERG_12147</name>
</gene>
<dbReference type="InParanoid" id="A0A080WMZ5"/>
<dbReference type="GeneID" id="71777421"/>
<dbReference type="RefSeq" id="XP_047606284.1">
    <property type="nucleotide sequence ID" value="XM_047751149.1"/>
</dbReference>
<name>A0A080WMZ5_TRIRC</name>
<dbReference type="VEuPathDB" id="FungiDB:TERG_12147"/>
<sequence>MLRSGWPMDLLGYKLSYDLLQAFTNGIVCVLPLLELRVRQLFSHISGQPNMRVCVLCAMPYPDLVVRNIFKAKPPVLGEELCLMHKSTRSLRKPLKGNTQESLSPFLRGRLVVFLFRALDPIIEPACDVACTRHPS</sequence>
<dbReference type="EMBL" id="GG700651">
    <property type="protein sequence ID" value="KFL61590.1"/>
    <property type="molecule type" value="Genomic_DNA"/>
</dbReference>
<dbReference type="Proteomes" id="UP000008864">
    <property type="component" value="Unassembled WGS sequence"/>
</dbReference>
<evidence type="ECO:0000313" key="2">
    <source>
        <dbReference type="Proteomes" id="UP000008864"/>
    </source>
</evidence>
<organism evidence="1 2">
    <name type="scientific">Trichophyton rubrum (strain ATCC MYA-4607 / CBS 118892)</name>
    <name type="common">Athlete's foot fungus</name>
    <dbReference type="NCBI Taxonomy" id="559305"/>
    <lineage>
        <taxon>Eukaryota</taxon>
        <taxon>Fungi</taxon>
        <taxon>Dikarya</taxon>
        <taxon>Ascomycota</taxon>
        <taxon>Pezizomycotina</taxon>
        <taxon>Eurotiomycetes</taxon>
        <taxon>Eurotiomycetidae</taxon>
        <taxon>Onygenales</taxon>
        <taxon>Arthrodermataceae</taxon>
        <taxon>Trichophyton</taxon>
    </lineage>
</organism>
<accession>A0A080WMZ5</accession>
<evidence type="ECO:0000313" key="1">
    <source>
        <dbReference type="EMBL" id="KFL61590.1"/>
    </source>
</evidence>
<reference evidence="2" key="1">
    <citation type="journal article" date="2012" name="MBio">
        <title>Comparative genome analysis of Trichophyton rubrum and related dermatophytes reveals candidate genes involved in infection.</title>
        <authorList>
            <person name="Martinez D.A."/>
            <person name="Oliver B.G."/>
            <person name="Graeser Y."/>
            <person name="Goldberg J.M."/>
            <person name="Li W."/>
            <person name="Martinez-Rossi N.M."/>
            <person name="Monod M."/>
            <person name="Shelest E."/>
            <person name="Barton R.C."/>
            <person name="Birch E."/>
            <person name="Brakhage A.A."/>
            <person name="Chen Z."/>
            <person name="Gurr S.J."/>
            <person name="Heiman D."/>
            <person name="Heitman J."/>
            <person name="Kosti I."/>
            <person name="Rossi A."/>
            <person name="Saif S."/>
            <person name="Samalova M."/>
            <person name="Saunders C.W."/>
            <person name="Shea T."/>
            <person name="Summerbell R.C."/>
            <person name="Xu J."/>
            <person name="Young S."/>
            <person name="Zeng Q."/>
            <person name="Birren B.W."/>
            <person name="Cuomo C.A."/>
            <person name="White T.C."/>
        </authorList>
    </citation>
    <scope>NUCLEOTIDE SEQUENCE [LARGE SCALE GENOMIC DNA]</scope>
    <source>
        <strain evidence="2">ATCC MYA-4607 / CBS 118892</strain>
    </source>
</reference>
<keyword evidence="2" id="KW-1185">Reference proteome</keyword>
<proteinExistence type="predicted"/>
<dbReference type="AlphaFoldDB" id="A0A080WMZ5"/>
<protein>
    <submittedName>
        <fullName evidence="1">Uncharacterized protein</fullName>
    </submittedName>
</protein>